<dbReference type="SUPFAM" id="SSF47616">
    <property type="entry name" value="GST C-terminal domain-like"/>
    <property type="match status" value="1"/>
</dbReference>
<evidence type="ECO:0000256" key="2">
    <source>
        <dbReference type="ARBA" id="ARBA00023002"/>
    </source>
</evidence>
<dbReference type="GO" id="GO:0004364">
    <property type="term" value="F:glutathione transferase activity"/>
    <property type="evidence" value="ECO:0007669"/>
    <property type="project" value="InterPro"/>
</dbReference>
<dbReference type="PANTHER" id="PTHR43968:SF6">
    <property type="entry name" value="GLUTATHIONE S-TRANSFERASE OMEGA"/>
    <property type="match status" value="1"/>
</dbReference>
<dbReference type="Pfam" id="PF13417">
    <property type="entry name" value="GST_N_3"/>
    <property type="match status" value="1"/>
</dbReference>
<dbReference type="InterPro" id="IPR040079">
    <property type="entry name" value="Glutathione_S-Trfase"/>
</dbReference>
<dbReference type="GO" id="GO:0045174">
    <property type="term" value="F:glutathione dehydrogenase (ascorbate) activity"/>
    <property type="evidence" value="ECO:0007669"/>
    <property type="project" value="TreeGrafter"/>
</dbReference>
<sequence>MNFNMTSDMYIHHGLRQRVAMLHWHDVVNINLSHKPEWLYNKVKSGNIPALEVENGEVLTESSIIIDYLDEKYSNNPLYPRDPLQKAKDRLLINHFNKVISAMYNALLNTGKGYLEDHQNIITNGLATFEKELSSRGGPFFGGNKPGMLDYMIWPWCERVDLLKFFGRQFLLKKDNYKKLVRVFQNYIIMMSIVSIQLST</sequence>
<protein>
    <submittedName>
        <fullName evidence="5">Uncharacterized protein</fullName>
    </submittedName>
</protein>
<dbReference type="GO" id="GO:0006749">
    <property type="term" value="P:glutathione metabolic process"/>
    <property type="evidence" value="ECO:0007669"/>
    <property type="project" value="TreeGrafter"/>
</dbReference>
<dbReference type="PANTHER" id="PTHR43968">
    <property type="match status" value="1"/>
</dbReference>
<comment type="caution">
    <text evidence="5">The sequence shown here is derived from an EMBL/GenBank/DDBJ whole genome shotgun (WGS) entry which is preliminary data.</text>
</comment>
<dbReference type="InterPro" id="IPR036249">
    <property type="entry name" value="Thioredoxin-like_sf"/>
</dbReference>
<proteinExistence type="inferred from homology"/>
<dbReference type="PROSITE" id="PS50405">
    <property type="entry name" value="GST_CTER"/>
    <property type="match status" value="1"/>
</dbReference>
<evidence type="ECO:0000259" key="4">
    <source>
        <dbReference type="PROSITE" id="PS50405"/>
    </source>
</evidence>
<dbReference type="InterPro" id="IPR050983">
    <property type="entry name" value="GST_Omega/HSP26"/>
</dbReference>
<dbReference type="Gene3D" id="1.20.1050.10">
    <property type="match status" value="1"/>
</dbReference>
<dbReference type="Gene3D" id="3.40.30.10">
    <property type="entry name" value="Glutaredoxin"/>
    <property type="match status" value="1"/>
</dbReference>
<keyword evidence="2" id="KW-0560">Oxidoreductase</keyword>
<dbReference type="Proteomes" id="UP000801492">
    <property type="component" value="Unassembled WGS sequence"/>
</dbReference>
<dbReference type="InterPro" id="IPR004045">
    <property type="entry name" value="Glutathione_S-Trfase_N"/>
</dbReference>
<dbReference type="GO" id="GO:0005737">
    <property type="term" value="C:cytoplasm"/>
    <property type="evidence" value="ECO:0007669"/>
    <property type="project" value="InterPro"/>
</dbReference>
<name>A0A8K0D853_IGNLU</name>
<dbReference type="OrthoDB" id="4951845at2759"/>
<evidence type="ECO:0000256" key="1">
    <source>
        <dbReference type="ARBA" id="ARBA00011067"/>
    </source>
</evidence>
<dbReference type="SFLD" id="SFLDG00358">
    <property type="entry name" value="Main_(cytGST)"/>
    <property type="match status" value="1"/>
</dbReference>
<dbReference type="SFLD" id="SFLDS00019">
    <property type="entry name" value="Glutathione_Transferase_(cytos"/>
    <property type="match status" value="1"/>
</dbReference>
<gene>
    <name evidence="5" type="ORF">ILUMI_09929</name>
</gene>
<dbReference type="InterPro" id="IPR036282">
    <property type="entry name" value="Glutathione-S-Trfase_C_sf"/>
</dbReference>
<dbReference type="SUPFAM" id="SSF52833">
    <property type="entry name" value="Thioredoxin-like"/>
    <property type="match status" value="1"/>
</dbReference>
<dbReference type="InterPro" id="IPR005442">
    <property type="entry name" value="GST_omega"/>
</dbReference>
<dbReference type="FunFam" id="1.20.1050.10:FF:000009">
    <property type="entry name" value="Glutathione S-transferase omega-1"/>
    <property type="match status" value="1"/>
</dbReference>
<dbReference type="AlphaFoldDB" id="A0A8K0D853"/>
<keyword evidence="6" id="KW-1185">Reference proteome</keyword>
<comment type="similarity">
    <text evidence="1">Belongs to the GST superfamily. Omega family.</text>
</comment>
<feature type="domain" description="GST N-terminal" evidence="3">
    <location>
        <begin position="1"/>
        <end position="77"/>
    </location>
</feature>
<dbReference type="Pfam" id="PF13410">
    <property type="entry name" value="GST_C_2"/>
    <property type="match status" value="1"/>
</dbReference>
<reference evidence="5" key="1">
    <citation type="submission" date="2019-08" db="EMBL/GenBank/DDBJ databases">
        <title>The genome of the North American firefly Photinus pyralis.</title>
        <authorList>
            <consortium name="Photinus pyralis genome working group"/>
            <person name="Fallon T.R."/>
            <person name="Sander Lower S.E."/>
            <person name="Weng J.-K."/>
        </authorList>
    </citation>
    <scope>NUCLEOTIDE SEQUENCE</scope>
    <source>
        <strain evidence="5">TRF0915ILg1</strain>
        <tissue evidence="5">Whole body</tissue>
    </source>
</reference>
<dbReference type="InterPro" id="IPR010987">
    <property type="entry name" value="Glutathione-S-Trfase_C-like"/>
</dbReference>
<accession>A0A8K0D853</accession>
<dbReference type="EMBL" id="VTPC01005245">
    <property type="protein sequence ID" value="KAF2896245.1"/>
    <property type="molecule type" value="Genomic_DNA"/>
</dbReference>
<dbReference type="PROSITE" id="PS50404">
    <property type="entry name" value="GST_NTER"/>
    <property type="match status" value="1"/>
</dbReference>
<evidence type="ECO:0000313" key="6">
    <source>
        <dbReference type="Proteomes" id="UP000801492"/>
    </source>
</evidence>
<evidence type="ECO:0000313" key="5">
    <source>
        <dbReference type="EMBL" id="KAF2896245.1"/>
    </source>
</evidence>
<organism evidence="5 6">
    <name type="scientific">Ignelater luminosus</name>
    <name type="common">Cucubano</name>
    <name type="synonym">Pyrophorus luminosus</name>
    <dbReference type="NCBI Taxonomy" id="2038154"/>
    <lineage>
        <taxon>Eukaryota</taxon>
        <taxon>Metazoa</taxon>
        <taxon>Ecdysozoa</taxon>
        <taxon>Arthropoda</taxon>
        <taxon>Hexapoda</taxon>
        <taxon>Insecta</taxon>
        <taxon>Pterygota</taxon>
        <taxon>Neoptera</taxon>
        <taxon>Endopterygota</taxon>
        <taxon>Coleoptera</taxon>
        <taxon>Polyphaga</taxon>
        <taxon>Elateriformia</taxon>
        <taxon>Elateroidea</taxon>
        <taxon>Elateridae</taxon>
        <taxon>Agrypninae</taxon>
        <taxon>Pyrophorini</taxon>
        <taxon>Ignelater</taxon>
    </lineage>
</organism>
<feature type="domain" description="GST C-terminal" evidence="4">
    <location>
        <begin position="82"/>
        <end position="200"/>
    </location>
</feature>
<dbReference type="PRINTS" id="PR01625">
    <property type="entry name" value="GSTRNSFRASEO"/>
</dbReference>
<evidence type="ECO:0000259" key="3">
    <source>
        <dbReference type="PROSITE" id="PS50404"/>
    </source>
</evidence>